<keyword evidence="1" id="KW-0489">Methyltransferase</keyword>
<dbReference type="OrthoDB" id="9765084at2"/>
<keyword evidence="1" id="KW-0808">Transferase</keyword>
<dbReference type="CDD" id="cd02440">
    <property type="entry name" value="AdoMet_MTases"/>
    <property type="match status" value="1"/>
</dbReference>
<proteinExistence type="predicted"/>
<protein>
    <submittedName>
        <fullName evidence="1">Class I SAM-dependent methyltransferase</fullName>
    </submittedName>
</protein>
<dbReference type="SUPFAM" id="SSF53335">
    <property type="entry name" value="S-adenosyl-L-methionine-dependent methyltransferases"/>
    <property type="match status" value="1"/>
</dbReference>
<reference evidence="2" key="1">
    <citation type="submission" date="2018-03" db="EMBL/GenBank/DDBJ databases">
        <authorList>
            <person name="Sun L."/>
            <person name="Liu H."/>
            <person name="Chen W."/>
            <person name="Huang K."/>
            <person name="Liu W."/>
            <person name="Gao X."/>
        </authorList>
    </citation>
    <scope>NUCLEOTIDE SEQUENCE [LARGE SCALE GENOMIC DNA]</scope>
    <source>
        <strain evidence="2">SH9</strain>
    </source>
</reference>
<comment type="caution">
    <text evidence="1">The sequence shown here is derived from an EMBL/GenBank/DDBJ whole genome shotgun (WGS) entry which is preliminary data.</text>
</comment>
<evidence type="ECO:0000313" key="2">
    <source>
        <dbReference type="Proteomes" id="UP000239772"/>
    </source>
</evidence>
<accession>A0A2T1HXC3</accession>
<dbReference type="GO" id="GO:0032259">
    <property type="term" value="P:methylation"/>
    <property type="evidence" value="ECO:0007669"/>
    <property type="project" value="UniProtKB-KW"/>
</dbReference>
<dbReference type="EMBL" id="PVZS01000004">
    <property type="protein sequence ID" value="PSC06264.1"/>
    <property type="molecule type" value="Genomic_DNA"/>
</dbReference>
<gene>
    <name evidence="1" type="ORF">SLNSH_04980</name>
</gene>
<evidence type="ECO:0000313" key="1">
    <source>
        <dbReference type="EMBL" id="PSC06264.1"/>
    </source>
</evidence>
<name>A0A2T1HXC3_9HYPH</name>
<dbReference type="Proteomes" id="UP000239772">
    <property type="component" value="Unassembled WGS sequence"/>
</dbReference>
<dbReference type="InterPro" id="IPR029063">
    <property type="entry name" value="SAM-dependent_MTases_sf"/>
</dbReference>
<dbReference type="Pfam" id="PF13489">
    <property type="entry name" value="Methyltransf_23"/>
    <property type="match status" value="1"/>
</dbReference>
<organism evidence="1 2">
    <name type="scientific">Alsobacter soli</name>
    <dbReference type="NCBI Taxonomy" id="2109933"/>
    <lineage>
        <taxon>Bacteria</taxon>
        <taxon>Pseudomonadati</taxon>
        <taxon>Pseudomonadota</taxon>
        <taxon>Alphaproteobacteria</taxon>
        <taxon>Hyphomicrobiales</taxon>
        <taxon>Alsobacteraceae</taxon>
        <taxon>Alsobacter</taxon>
    </lineage>
</organism>
<dbReference type="PANTHER" id="PTHR43464">
    <property type="entry name" value="METHYLTRANSFERASE"/>
    <property type="match status" value="1"/>
</dbReference>
<dbReference type="GO" id="GO:0008168">
    <property type="term" value="F:methyltransferase activity"/>
    <property type="evidence" value="ECO:0007669"/>
    <property type="project" value="UniProtKB-KW"/>
</dbReference>
<keyword evidence="2" id="KW-1185">Reference proteome</keyword>
<dbReference type="PANTHER" id="PTHR43464:SF83">
    <property type="entry name" value="MALONYL-[ACYL-CARRIER PROTEIN] O-METHYLTRANSFERASE"/>
    <property type="match status" value="1"/>
</dbReference>
<sequence length="249" mass="28341">MSLMDVAVDLQQSFWNRWNAESRERSRGDISLRQAEVVRSWLDRIGRRDLTILEVGCGAGWFCEELSRYGATTGTDLSDEVLARQARRLPHVRFVPGDFMRLDFEPQHYHVIVCLEVLSHVADQAAFMEKIASLLRPGGQLLMATQNKPVLRDHCANIAPPAPGQLRKWVDAQELAELASPHFVVEELFSVSPVAHKWPRRLLTSYKVNHLLRPVLGDALRDFMEARGWGWTLMLRARRPELDAAARPG</sequence>
<dbReference type="Gene3D" id="3.40.50.150">
    <property type="entry name" value="Vaccinia Virus protein VP39"/>
    <property type="match status" value="1"/>
</dbReference>
<dbReference type="AlphaFoldDB" id="A0A2T1HXC3"/>